<gene>
    <name evidence="1" type="ORF">WG66_20007</name>
</gene>
<sequence>MFSATCCIICHPLYLQQPVTILETVGARYRGIVTNLKVPYNERMNEALWALNKQSITQYQKMLEKLHDQGFSLEWTTLAKYIKFAGLGTPRQPERPKDELEQTVLTHLALDPKQTQGPRDFVSQVMQDYYPEGFQQHALGKTKAIRRTALTAIGPHKEWSMDGHDKLAAAGFPIYGIHDKWGGHHIYYQVLPSNHYTIIVRIVFLEAVKKNDYHEPQYFCQRHRKLTVSKECHFKAQLIVVQKYGTLVLFKVLYEHSWRPVFEKWGVNILDFYEKGLYGGTFFLADPIHDQLKNWIWYPLDNIYIRKQKEKKLPSSRKVVDFYEHPDQYSGQLSGVPVNPEVVNYLLVKAYSEGGTDLMHYVDQEFEPVAEEAYALIGSPQITLESAWIIFSRMLQIMGHTGVV</sequence>
<dbReference type="AlphaFoldDB" id="A0A0W0ETQ1"/>
<protein>
    <submittedName>
        <fullName evidence="1">Uncharacterized protein</fullName>
    </submittedName>
</protein>
<proteinExistence type="predicted"/>
<organism evidence="1 2">
    <name type="scientific">Moniliophthora roreri</name>
    <name type="common">Frosty pod rot fungus</name>
    <name type="synonym">Monilia roreri</name>
    <dbReference type="NCBI Taxonomy" id="221103"/>
    <lineage>
        <taxon>Eukaryota</taxon>
        <taxon>Fungi</taxon>
        <taxon>Dikarya</taxon>
        <taxon>Basidiomycota</taxon>
        <taxon>Agaricomycotina</taxon>
        <taxon>Agaricomycetes</taxon>
        <taxon>Agaricomycetidae</taxon>
        <taxon>Agaricales</taxon>
        <taxon>Marasmiineae</taxon>
        <taxon>Marasmiaceae</taxon>
        <taxon>Moniliophthora</taxon>
    </lineage>
</organism>
<evidence type="ECO:0000313" key="2">
    <source>
        <dbReference type="Proteomes" id="UP000054988"/>
    </source>
</evidence>
<evidence type="ECO:0000313" key="1">
    <source>
        <dbReference type="EMBL" id="KTB27452.1"/>
    </source>
</evidence>
<dbReference type="EMBL" id="LATX01002554">
    <property type="protein sequence ID" value="KTB27452.1"/>
    <property type="molecule type" value="Genomic_DNA"/>
</dbReference>
<reference evidence="1 2" key="1">
    <citation type="submission" date="2015-12" db="EMBL/GenBank/DDBJ databases">
        <title>Draft genome sequence of Moniliophthora roreri, the causal agent of frosty pod rot of cacao.</title>
        <authorList>
            <person name="Aime M.C."/>
            <person name="Diaz-Valderrama J.R."/>
            <person name="Kijpornyongpan T."/>
            <person name="Phillips-Mora W."/>
        </authorList>
    </citation>
    <scope>NUCLEOTIDE SEQUENCE [LARGE SCALE GENOMIC DNA]</scope>
    <source>
        <strain evidence="1 2">MCA 2952</strain>
    </source>
</reference>
<name>A0A0W0ETQ1_MONRR</name>
<dbReference type="Proteomes" id="UP000054988">
    <property type="component" value="Unassembled WGS sequence"/>
</dbReference>
<accession>A0A0W0ETQ1</accession>
<comment type="caution">
    <text evidence="1">The sequence shown here is derived from an EMBL/GenBank/DDBJ whole genome shotgun (WGS) entry which is preliminary data.</text>
</comment>